<reference evidence="8 9" key="1">
    <citation type="submission" date="2022-10" db="EMBL/GenBank/DDBJ databases">
        <title>WGS assembly of Paspalum vaginatum 540-79.</title>
        <authorList>
            <person name="Sun G."/>
            <person name="Wase N."/>
            <person name="Shu S."/>
            <person name="Jenkins J."/>
            <person name="Zhou B."/>
            <person name="Torres-Rodriguez J."/>
            <person name="Chen C."/>
            <person name="Sandor L."/>
            <person name="Plott C."/>
            <person name="Yoshinga Y."/>
            <person name="Daum C."/>
            <person name="Qi P."/>
            <person name="Barry K."/>
            <person name="Lipzen A."/>
            <person name="Berry L."/>
            <person name="Pedersen C."/>
            <person name="Gottilla T."/>
            <person name="Foltz A."/>
            <person name="Yu H."/>
            <person name="O'Malley R."/>
            <person name="Zhang C."/>
            <person name="Devos K."/>
            <person name="Sigmon B."/>
            <person name="Yu B."/>
            <person name="Obata T."/>
            <person name="Schmutz J."/>
            <person name="Schnable J."/>
        </authorList>
    </citation>
    <scope>NUCLEOTIDE SEQUENCE [LARGE SCALE GENOMIC DNA]</scope>
    <source>
        <strain evidence="9">cv. 540-79</strain>
    </source>
</reference>
<name>A0A9W8CF26_9POAL</name>
<evidence type="ECO:0000256" key="4">
    <source>
        <dbReference type="ARBA" id="ARBA00022729"/>
    </source>
</evidence>
<feature type="transmembrane region" description="Helical" evidence="7">
    <location>
        <begin position="20"/>
        <end position="39"/>
    </location>
</feature>
<proteinExistence type="inferred from homology"/>
<dbReference type="OrthoDB" id="614712at2759"/>
<dbReference type="GO" id="GO:0010052">
    <property type="term" value="P:guard cell differentiation"/>
    <property type="evidence" value="ECO:0007669"/>
    <property type="project" value="UniProtKB-UniRule"/>
</dbReference>
<comment type="caution">
    <text evidence="8">The sequence shown here is derived from an EMBL/GenBank/DDBJ whole genome shotgun (WGS) entry which is preliminary data.</text>
</comment>
<evidence type="ECO:0000256" key="3">
    <source>
        <dbReference type="ARBA" id="ARBA00022525"/>
    </source>
</evidence>
<organism evidence="8 9">
    <name type="scientific">Paspalum vaginatum</name>
    <name type="common">seashore paspalum</name>
    <dbReference type="NCBI Taxonomy" id="158149"/>
    <lineage>
        <taxon>Eukaryota</taxon>
        <taxon>Viridiplantae</taxon>
        <taxon>Streptophyta</taxon>
        <taxon>Embryophyta</taxon>
        <taxon>Tracheophyta</taxon>
        <taxon>Spermatophyta</taxon>
        <taxon>Magnoliopsida</taxon>
        <taxon>Liliopsida</taxon>
        <taxon>Poales</taxon>
        <taxon>Poaceae</taxon>
        <taxon>PACMAD clade</taxon>
        <taxon>Panicoideae</taxon>
        <taxon>Andropogonodae</taxon>
        <taxon>Paspaleae</taxon>
        <taxon>Paspalinae</taxon>
        <taxon>Paspalum</taxon>
    </lineage>
</organism>
<keyword evidence="7" id="KW-1133">Transmembrane helix</keyword>
<evidence type="ECO:0000256" key="2">
    <source>
        <dbReference type="ARBA" id="ARBA00008127"/>
    </source>
</evidence>
<evidence type="ECO:0000256" key="6">
    <source>
        <dbReference type="RuleBase" id="RU367102"/>
    </source>
</evidence>
<dbReference type="Proteomes" id="UP001164776">
    <property type="component" value="Unassembled WGS sequence"/>
</dbReference>
<evidence type="ECO:0000256" key="5">
    <source>
        <dbReference type="ARBA" id="ARBA00023157"/>
    </source>
</evidence>
<dbReference type="PANTHER" id="PTHR33109:SF81">
    <property type="entry name" value="EPIDERMAL PATTERNING FACTOR-LIKE PROTEIN"/>
    <property type="match status" value="1"/>
</dbReference>
<evidence type="ECO:0000256" key="1">
    <source>
        <dbReference type="ARBA" id="ARBA00004613"/>
    </source>
</evidence>
<keyword evidence="3 6" id="KW-0964">Secreted</keyword>
<gene>
    <name evidence="8" type="ORF">BS78_K262800</name>
</gene>
<dbReference type="PANTHER" id="PTHR33109">
    <property type="entry name" value="EPIDERMAL PATTERNING FACTOR-LIKE PROTEIN 4"/>
    <property type="match status" value="1"/>
</dbReference>
<dbReference type="Pfam" id="PF17181">
    <property type="entry name" value="EPF"/>
    <property type="match status" value="1"/>
</dbReference>
<keyword evidence="4" id="KW-0732">Signal</keyword>
<keyword evidence="7" id="KW-0812">Transmembrane</keyword>
<keyword evidence="5" id="KW-1015">Disulfide bond</keyword>
<comment type="function">
    <text evidence="6">Controls stomatal patterning.</text>
</comment>
<protein>
    <recommendedName>
        <fullName evidence="6">Epidermal patterning factor-like protein</fullName>
    </recommendedName>
</protein>
<dbReference type="EMBL" id="MU629746">
    <property type="protein sequence ID" value="KAJ1255326.1"/>
    <property type="molecule type" value="Genomic_DNA"/>
</dbReference>
<comment type="subcellular location">
    <subcellularLocation>
        <location evidence="1 6">Secreted</location>
    </subcellularLocation>
</comment>
<keyword evidence="6" id="KW-0217">Developmental protein</keyword>
<accession>A0A9W8CF26</accession>
<comment type="similarity">
    <text evidence="2 6">Belongs to the plant cysteine rich small secretory peptide family. Epidermal patterning factor subfamily.</text>
</comment>
<dbReference type="InterPro" id="IPR039455">
    <property type="entry name" value="EPFL"/>
</dbReference>
<evidence type="ECO:0000256" key="7">
    <source>
        <dbReference type="SAM" id="Phobius"/>
    </source>
</evidence>
<dbReference type="GO" id="GO:0005576">
    <property type="term" value="C:extracellular region"/>
    <property type="evidence" value="ECO:0007669"/>
    <property type="project" value="UniProtKB-SubCell"/>
</dbReference>
<keyword evidence="7" id="KW-0472">Membrane</keyword>
<evidence type="ECO:0000313" key="8">
    <source>
        <dbReference type="EMBL" id="KAJ1255326.1"/>
    </source>
</evidence>
<dbReference type="AlphaFoldDB" id="A0A9W8CF26"/>
<evidence type="ECO:0000313" key="9">
    <source>
        <dbReference type="Proteomes" id="UP001164776"/>
    </source>
</evidence>
<sequence length="217" mass="24155">MVQLLQCSSSASMPSPRRPLFFSIVVFVLITITSSMEAVRSDARRVPLELSTTNKEQQEAATIIRGEKMQGRRRRALIGSRPPRCERACMSCGHCQAVQVPIVPQEAEQHRQNHNRATTAAAAGAGAAIMTYRPGGRHHQLQAAKLEMQVRRHDPRSMNSNIFRELAPRHGATAVYVQIVDTTCCFLQFIFIPSSYFLFGLLSPAASKAIAPLILWW</sequence>
<keyword evidence="9" id="KW-1185">Reference proteome</keyword>